<dbReference type="InterPro" id="IPR028427">
    <property type="entry name" value="Met_Sox_Rdtase_MsrB"/>
</dbReference>
<keyword evidence="2" id="KW-0560">Oxidoreductase</keyword>
<protein>
    <recommendedName>
        <fullName evidence="1">peptide-methionine (R)-S-oxide reductase</fullName>
        <ecNumber evidence="1">1.8.4.12</ecNumber>
    </recommendedName>
</protein>
<evidence type="ECO:0000259" key="4">
    <source>
        <dbReference type="PROSITE" id="PS51790"/>
    </source>
</evidence>
<dbReference type="GO" id="GO:0006979">
    <property type="term" value="P:response to oxidative stress"/>
    <property type="evidence" value="ECO:0007669"/>
    <property type="project" value="InterPro"/>
</dbReference>
<dbReference type="GO" id="GO:0030091">
    <property type="term" value="P:protein repair"/>
    <property type="evidence" value="ECO:0007669"/>
    <property type="project" value="InterPro"/>
</dbReference>
<dbReference type="PROSITE" id="PS51790">
    <property type="entry name" value="MSRB"/>
    <property type="match status" value="1"/>
</dbReference>
<comment type="catalytic activity">
    <reaction evidence="3">
        <text>L-methionyl-[protein] + [thioredoxin]-disulfide + H2O = L-methionyl-(R)-S-oxide-[protein] + [thioredoxin]-dithiol</text>
        <dbReference type="Rhea" id="RHEA:24164"/>
        <dbReference type="Rhea" id="RHEA-COMP:10698"/>
        <dbReference type="Rhea" id="RHEA-COMP:10700"/>
        <dbReference type="Rhea" id="RHEA-COMP:12313"/>
        <dbReference type="Rhea" id="RHEA-COMP:12314"/>
        <dbReference type="ChEBI" id="CHEBI:15377"/>
        <dbReference type="ChEBI" id="CHEBI:16044"/>
        <dbReference type="ChEBI" id="CHEBI:29950"/>
        <dbReference type="ChEBI" id="CHEBI:45764"/>
        <dbReference type="ChEBI" id="CHEBI:50058"/>
        <dbReference type="EC" id="1.8.4.12"/>
    </reaction>
</comment>
<organism evidence="5 6">
    <name type="scientific">Prochlorococcus marinus (strain MIT 9303)</name>
    <dbReference type="NCBI Taxonomy" id="59922"/>
    <lineage>
        <taxon>Bacteria</taxon>
        <taxon>Bacillati</taxon>
        <taxon>Cyanobacteriota</taxon>
        <taxon>Cyanophyceae</taxon>
        <taxon>Synechococcales</taxon>
        <taxon>Prochlorococcaceae</taxon>
        <taxon>Prochlorococcus</taxon>
    </lineage>
</organism>
<dbReference type="NCBIfam" id="TIGR00357">
    <property type="entry name" value="peptide-methionine (R)-S-oxide reductase MsrB"/>
    <property type="match status" value="1"/>
</dbReference>
<dbReference type="GO" id="GO:0005737">
    <property type="term" value="C:cytoplasm"/>
    <property type="evidence" value="ECO:0007669"/>
    <property type="project" value="TreeGrafter"/>
</dbReference>
<gene>
    <name evidence="5" type="ordered locus">P9303_00151</name>
</gene>
<dbReference type="InterPro" id="IPR002579">
    <property type="entry name" value="Met_Sox_Rdtase_MsrB_dom"/>
</dbReference>
<dbReference type="SUPFAM" id="SSF51316">
    <property type="entry name" value="Mss4-like"/>
    <property type="match status" value="1"/>
</dbReference>
<proteinExistence type="predicted"/>
<dbReference type="PANTHER" id="PTHR10173:SF57">
    <property type="entry name" value="PEPTIDE-METHIONINE (R)-S-OXIDE REDUCTASE"/>
    <property type="match status" value="1"/>
</dbReference>
<evidence type="ECO:0000256" key="1">
    <source>
        <dbReference type="ARBA" id="ARBA00012499"/>
    </source>
</evidence>
<dbReference type="GO" id="GO:0033743">
    <property type="term" value="F:peptide-methionine (R)-S-oxide reductase activity"/>
    <property type="evidence" value="ECO:0007669"/>
    <property type="project" value="UniProtKB-EC"/>
</dbReference>
<dbReference type="KEGG" id="pmf:P9303_00151"/>
<dbReference type="BioCyc" id="PMAR59922:G1G80-16-MONOMER"/>
<dbReference type="Pfam" id="PF01641">
    <property type="entry name" value="SelR"/>
    <property type="match status" value="1"/>
</dbReference>
<evidence type="ECO:0000256" key="2">
    <source>
        <dbReference type="ARBA" id="ARBA00023002"/>
    </source>
</evidence>
<feature type="domain" description="MsrB" evidence="4">
    <location>
        <begin position="46"/>
        <end position="167"/>
    </location>
</feature>
<dbReference type="EMBL" id="CP000554">
    <property type="protein sequence ID" value="ABM76772.1"/>
    <property type="molecule type" value="Genomic_DNA"/>
</dbReference>
<dbReference type="Gene3D" id="2.170.150.20">
    <property type="entry name" value="Peptide methionine sulfoxide reductase"/>
    <property type="match status" value="1"/>
</dbReference>
<evidence type="ECO:0000256" key="3">
    <source>
        <dbReference type="ARBA" id="ARBA00048488"/>
    </source>
</evidence>
<dbReference type="InterPro" id="IPR011057">
    <property type="entry name" value="Mss4-like_sf"/>
</dbReference>
<sequence>MPITALLLSRRSLLIATIAGVFGVYRRPAAAFAATRAEDLAWSLSNEQWAQRLSPEAYRVLREEGTERPFTSSLDKEKRVGIYHCAGCDLPLFSSAAKFDSGTGWPSFWEPLAGAIQTKVDFKLIIPRSEYHCRRCGGHQGHVFNDGPRPTGKRYCNNGVALTFRPAS</sequence>
<dbReference type="PANTHER" id="PTHR10173">
    <property type="entry name" value="METHIONINE SULFOXIDE REDUCTASE"/>
    <property type="match status" value="1"/>
</dbReference>
<evidence type="ECO:0000313" key="6">
    <source>
        <dbReference type="Proteomes" id="UP000002274"/>
    </source>
</evidence>
<dbReference type="AlphaFoldDB" id="A2C5L2"/>
<name>A2C5L2_PROM3</name>
<dbReference type="Proteomes" id="UP000002274">
    <property type="component" value="Chromosome"/>
</dbReference>
<dbReference type="HOGENOM" id="CLU_031040_8_2_3"/>
<dbReference type="STRING" id="59922.P9303_00151"/>
<evidence type="ECO:0000313" key="5">
    <source>
        <dbReference type="EMBL" id="ABM76772.1"/>
    </source>
</evidence>
<dbReference type="EC" id="1.8.4.12" evidence="1"/>
<dbReference type="RefSeq" id="WP_011824706.1">
    <property type="nucleotide sequence ID" value="NC_008820.1"/>
</dbReference>
<reference evidence="5 6" key="1">
    <citation type="journal article" date="2007" name="PLoS Genet.">
        <title>Patterns and implications of gene gain and loss in the evolution of Prochlorococcus.</title>
        <authorList>
            <person name="Kettler G.C."/>
            <person name="Martiny A.C."/>
            <person name="Huang K."/>
            <person name="Zucker J."/>
            <person name="Coleman M.L."/>
            <person name="Rodrigue S."/>
            <person name="Chen F."/>
            <person name="Lapidus A."/>
            <person name="Ferriera S."/>
            <person name="Johnson J."/>
            <person name="Steglich C."/>
            <person name="Church G.M."/>
            <person name="Richardson P."/>
            <person name="Chisholm S.W."/>
        </authorList>
    </citation>
    <scope>NUCLEOTIDE SEQUENCE [LARGE SCALE GENOMIC DNA]</scope>
    <source>
        <strain evidence="5 6">MIT 9303</strain>
    </source>
</reference>
<accession>A2C5L2</accession>